<gene>
    <name evidence="1" type="ORF">MERR_LOCUS48874</name>
</gene>
<dbReference type="AlphaFoldDB" id="A0A6D2L9T7"/>
<sequence>MFIRFVLPIPQSFRIPMIVSVINAEKAVTSDKRDRSYERIKMLRNAAYFQSLAVMRKAASGNVRDLEVFASSEIHDSMEQ</sequence>
<reference evidence="1" key="1">
    <citation type="submission" date="2020-01" db="EMBL/GenBank/DDBJ databases">
        <authorList>
            <person name="Mishra B."/>
        </authorList>
    </citation>
    <scope>NUCLEOTIDE SEQUENCE [LARGE SCALE GENOMIC DNA]</scope>
</reference>
<protein>
    <submittedName>
        <fullName evidence="1">Uncharacterized protein</fullName>
    </submittedName>
</protein>
<comment type="caution">
    <text evidence="1">The sequence shown here is derived from an EMBL/GenBank/DDBJ whole genome shotgun (WGS) entry which is preliminary data.</text>
</comment>
<dbReference type="EMBL" id="CACVBM020001884">
    <property type="protein sequence ID" value="CAA7061638.1"/>
    <property type="molecule type" value="Genomic_DNA"/>
</dbReference>
<organism evidence="1 2">
    <name type="scientific">Microthlaspi erraticum</name>
    <dbReference type="NCBI Taxonomy" id="1685480"/>
    <lineage>
        <taxon>Eukaryota</taxon>
        <taxon>Viridiplantae</taxon>
        <taxon>Streptophyta</taxon>
        <taxon>Embryophyta</taxon>
        <taxon>Tracheophyta</taxon>
        <taxon>Spermatophyta</taxon>
        <taxon>Magnoliopsida</taxon>
        <taxon>eudicotyledons</taxon>
        <taxon>Gunneridae</taxon>
        <taxon>Pentapetalae</taxon>
        <taxon>rosids</taxon>
        <taxon>malvids</taxon>
        <taxon>Brassicales</taxon>
        <taxon>Brassicaceae</taxon>
        <taxon>Coluteocarpeae</taxon>
        <taxon>Microthlaspi</taxon>
    </lineage>
</organism>
<evidence type="ECO:0000313" key="2">
    <source>
        <dbReference type="Proteomes" id="UP000467841"/>
    </source>
</evidence>
<accession>A0A6D2L9T7</accession>
<keyword evidence="2" id="KW-1185">Reference proteome</keyword>
<name>A0A6D2L9T7_9BRAS</name>
<evidence type="ECO:0000313" key="1">
    <source>
        <dbReference type="EMBL" id="CAA7061638.1"/>
    </source>
</evidence>
<proteinExistence type="predicted"/>
<dbReference type="Proteomes" id="UP000467841">
    <property type="component" value="Unassembled WGS sequence"/>
</dbReference>